<evidence type="ECO:0000313" key="2">
    <source>
        <dbReference type="Proteomes" id="UP001241377"/>
    </source>
</evidence>
<accession>A0ACC2W6P4</accession>
<organism evidence="1 2">
    <name type="scientific">Naganishia cerealis</name>
    <dbReference type="NCBI Taxonomy" id="610337"/>
    <lineage>
        <taxon>Eukaryota</taxon>
        <taxon>Fungi</taxon>
        <taxon>Dikarya</taxon>
        <taxon>Basidiomycota</taxon>
        <taxon>Agaricomycotina</taxon>
        <taxon>Tremellomycetes</taxon>
        <taxon>Filobasidiales</taxon>
        <taxon>Filobasidiaceae</taxon>
        <taxon>Naganishia</taxon>
    </lineage>
</organism>
<proteinExistence type="predicted"/>
<dbReference type="Proteomes" id="UP001241377">
    <property type="component" value="Unassembled WGS sequence"/>
</dbReference>
<sequence>MTASNNAPASRYPFQSKPSSSNNSTTITSFTSTYDTELRPRPFLPGGKRAARKTAKWITSNVFIVWAVLSVVQTVIHYVNAFFGNPNVEEQSIRLFIAEGLFNTATAAEALGLLFSVLSIILAWQFPNFIRLVKDTGASYEWNKATSIGGDGAAHPRTQLRRYAPATHRAHRTALLPLGPTDVASAPAVKALASPTSFTSPSTDAHPYSPFGGDDGEAARRRIIMSKHSEQHRTLIDLLRERGTISYAERLPEDDIFDDQAEAEAYGVGDYHATTTGSKGRSTDTAQLEETYHHDARRGGVHDEDDEAFATALGEPLYLQAQLPAGVEPMYGARETTERVPVSNDLLPHVLQNFDSPAAGFSRLSVPPKNVVINVSRDVEIDRDEGDSRIGRIV</sequence>
<gene>
    <name evidence="1" type="ORF">QFC19_003053</name>
</gene>
<reference evidence="1" key="1">
    <citation type="submission" date="2023-04" db="EMBL/GenBank/DDBJ databases">
        <title>Draft Genome sequencing of Naganishia species isolated from polar environments using Oxford Nanopore Technology.</title>
        <authorList>
            <person name="Leo P."/>
            <person name="Venkateswaran K."/>
        </authorList>
    </citation>
    <scope>NUCLEOTIDE SEQUENCE</scope>
    <source>
        <strain evidence="1">MNA-CCFEE 5261</strain>
    </source>
</reference>
<dbReference type="EMBL" id="JASBWR010000028">
    <property type="protein sequence ID" value="KAJ9106741.1"/>
    <property type="molecule type" value="Genomic_DNA"/>
</dbReference>
<name>A0ACC2W6P4_9TREE</name>
<protein>
    <submittedName>
        <fullName evidence="1">Uncharacterized protein</fullName>
    </submittedName>
</protein>
<keyword evidence="2" id="KW-1185">Reference proteome</keyword>
<evidence type="ECO:0000313" key="1">
    <source>
        <dbReference type="EMBL" id="KAJ9106741.1"/>
    </source>
</evidence>
<comment type="caution">
    <text evidence="1">The sequence shown here is derived from an EMBL/GenBank/DDBJ whole genome shotgun (WGS) entry which is preliminary data.</text>
</comment>